<dbReference type="CDD" id="cd10425">
    <property type="entry name" value="Ephrin-A_Ectodomain"/>
    <property type="match status" value="1"/>
</dbReference>
<dbReference type="Pfam" id="PF00812">
    <property type="entry name" value="Ephrin"/>
    <property type="match status" value="1"/>
</dbReference>
<evidence type="ECO:0000256" key="5">
    <source>
        <dbReference type="ARBA" id="ARBA00023157"/>
    </source>
</evidence>
<dbReference type="GO" id="GO:0046875">
    <property type="term" value="F:ephrin receptor binding"/>
    <property type="evidence" value="ECO:0007669"/>
    <property type="project" value="InterPro"/>
</dbReference>
<dbReference type="PANTHER" id="PTHR11304:SF4">
    <property type="entry name" value="EPHRIN-A2"/>
    <property type="match status" value="1"/>
</dbReference>
<feature type="compositionally biased region" description="Low complexity" evidence="10">
    <location>
        <begin position="11"/>
        <end position="20"/>
    </location>
</feature>
<dbReference type="EMBL" id="VCAZ01000051">
    <property type="protein sequence ID" value="TSM94668.1"/>
    <property type="molecule type" value="Genomic_DNA"/>
</dbReference>
<dbReference type="GO" id="GO:0030316">
    <property type="term" value="P:osteoclast differentiation"/>
    <property type="evidence" value="ECO:0007669"/>
    <property type="project" value="TreeGrafter"/>
</dbReference>
<dbReference type="PROSITE" id="PS01299">
    <property type="entry name" value="EPHRIN_RBD_1"/>
    <property type="match status" value="1"/>
</dbReference>
<dbReference type="GO" id="GO:0005886">
    <property type="term" value="C:plasma membrane"/>
    <property type="evidence" value="ECO:0007669"/>
    <property type="project" value="TreeGrafter"/>
</dbReference>
<evidence type="ECO:0000256" key="3">
    <source>
        <dbReference type="ARBA" id="ARBA00022729"/>
    </source>
</evidence>
<feature type="compositionally biased region" description="Polar residues" evidence="10">
    <location>
        <begin position="1"/>
        <end position="10"/>
    </location>
</feature>
<dbReference type="OrthoDB" id="6250301at2759"/>
<evidence type="ECO:0000256" key="10">
    <source>
        <dbReference type="SAM" id="MobiDB-lite"/>
    </source>
</evidence>
<evidence type="ECO:0000256" key="1">
    <source>
        <dbReference type="ARBA" id="ARBA00004589"/>
    </source>
</evidence>
<dbReference type="Gene3D" id="2.60.40.420">
    <property type="entry name" value="Cupredoxins - blue copper proteins"/>
    <property type="match status" value="1"/>
</dbReference>
<dbReference type="PRINTS" id="PR01347">
    <property type="entry name" value="EPHRIN"/>
</dbReference>
<dbReference type="PROSITE" id="PS51551">
    <property type="entry name" value="EPHRIN_RBD_2"/>
    <property type="match status" value="1"/>
</dbReference>
<protein>
    <submittedName>
        <fullName evidence="12">Ephrin-A2</fullName>
    </submittedName>
</protein>
<keyword evidence="7" id="KW-0449">Lipoprotein</keyword>
<dbReference type="GO" id="GO:0007411">
    <property type="term" value="P:axon guidance"/>
    <property type="evidence" value="ECO:0007669"/>
    <property type="project" value="TreeGrafter"/>
</dbReference>
<keyword evidence="4 9" id="KW-0472">Membrane</keyword>
<organism evidence="12 13">
    <name type="scientific">Bagarius yarrelli</name>
    <name type="common">Goonch</name>
    <name type="synonym">Bagrus yarrelli</name>
    <dbReference type="NCBI Taxonomy" id="175774"/>
    <lineage>
        <taxon>Eukaryota</taxon>
        <taxon>Metazoa</taxon>
        <taxon>Chordata</taxon>
        <taxon>Craniata</taxon>
        <taxon>Vertebrata</taxon>
        <taxon>Euteleostomi</taxon>
        <taxon>Actinopterygii</taxon>
        <taxon>Neopterygii</taxon>
        <taxon>Teleostei</taxon>
        <taxon>Ostariophysi</taxon>
        <taxon>Siluriformes</taxon>
        <taxon>Sisoridae</taxon>
        <taxon>Sisorinae</taxon>
        <taxon>Bagarius</taxon>
    </lineage>
</organism>
<evidence type="ECO:0000256" key="8">
    <source>
        <dbReference type="PROSITE-ProRule" id="PRU00884"/>
    </source>
</evidence>
<dbReference type="InterPro" id="IPR034252">
    <property type="entry name" value="Ephrin-A_Ecto"/>
</dbReference>
<sequence>MGSQAERVTQSLSCGPSPSSNSISLHFANGVKNDKEGRQPRAGLGDTLSSKVHGIIIIFISNPVPLSAHTHIDTLVFVHGEYTVEVAINDYLDIYCPHYETPLPPDRMERYILYMVSYDSYITCNHLIRGFKRWECNRPLSPSGPLKFSEKFQLFTPFSLGFEFRPGHEYYYISSPHPNLAGKPCLKLRVYVKPTNDSLYESPEPFLTDDSNSGHFLSPCLFLLLLTLLALFGSS</sequence>
<evidence type="ECO:0000256" key="7">
    <source>
        <dbReference type="ARBA" id="ARBA00023288"/>
    </source>
</evidence>
<accession>A0A556U5S2</accession>
<evidence type="ECO:0000259" key="11">
    <source>
        <dbReference type="PROSITE" id="PS51551"/>
    </source>
</evidence>
<keyword evidence="3" id="KW-0732">Signal</keyword>
<dbReference type="Proteomes" id="UP000319801">
    <property type="component" value="Unassembled WGS sequence"/>
</dbReference>
<dbReference type="InterPro" id="IPR001799">
    <property type="entry name" value="Ephrin_RBD"/>
</dbReference>
<comment type="caution">
    <text evidence="12">The sequence shown here is derived from an EMBL/GenBank/DDBJ whole genome shotgun (WGS) entry which is preliminary data.</text>
</comment>
<dbReference type="GO" id="GO:0048013">
    <property type="term" value="P:ephrin receptor signaling pathway"/>
    <property type="evidence" value="ECO:0007669"/>
    <property type="project" value="InterPro"/>
</dbReference>
<dbReference type="PANTHER" id="PTHR11304">
    <property type="entry name" value="EPHRIN"/>
    <property type="match status" value="1"/>
</dbReference>
<evidence type="ECO:0000256" key="9">
    <source>
        <dbReference type="RuleBase" id="RU004375"/>
    </source>
</evidence>
<evidence type="ECO:0000313" key="13">
    <source>
        <dbReference type="Proteomes" id="UP000319801"/>
    </source>
</evidence>
<dbReference type="AlphaFoldDB" id="A0A556U5S2"/>
<keyword evidence="5 8" id="KW-1015">Disulfide bond</keyword>
<name>A0A556U5S2_BAGYA</name>
<dbReference type="InterPro" id="IPR008972">
    <property type="entry name" value="Cupredoxin"/>
</dbReference>
<evidence type="ECO:0000256" key="2">
    <source>
        <dbReference type="ARBA" id="ARBA00022622"/>
    </source>
</evidence>
<reference evidence="12 13" key="1">
    <citation type="journal article" date="2019" name="Genome Biol. Evol.">
        <title>Whole-Genome Sequencing of the Giant Devil Catfish, Bagarius yarrelli.</title>
        <authorList>
            <person name="Jiang W."/>
            <person name="Lv Y."/>
            <person name="Cheng L."/>
            <person name="Yang K."/>
            <person name="Chao B."/>
            <person name="Wang X."/>
            <person name="Li Y."/>
            <person name="Pan X."/>
            <person name="You X."/>
            <person name="Zhang Y."/>
            <person name="Yang J."/>
            <person name="Li J."/>
            <person name="Zhang X."/>
            <person name="Liu S."/>
            <person name="Sun C."/>
            <person name="Yang J."/>
            <person name="Shi Q."/>
        </authorList>
    </citation>
    <scope>NUCLEOTIDE SEQUENCE [LARGE SCALE GENOMIC DNA]</scope>
    <source>
        <strain evidence="12">JWS20170419001</strain>
        <tissue evidence="12">Muscle</tissue>
    </source>
</reference>
<comment type="subcellular location">
    <subcellularLocation>
        <location evidence="1">Membrane</location>
        <topology evidence="1">Lipid-anchor</topology>
        <topology evidence="1">GPI-anchor</topology>
    </subcellularLocation>
</comment>
<comment type="caution">
    <text evidence="8">Lacks conserved residue(s) required for the propagation of feature annotation.</text>
</comment>
<proteinExistence type="inferred from homology"/>
<dbReference type="InterPro" id="IPR031328">
    <property type="entry name" value="Ephrin"/>
</dbReference>
<dbReference type="GO" id="GO:0098552">
    <property type="term" value="C:side of membrane"/>
    <property type="evidence" value="ECO:0007669"/>
    <property type="project" value="UniProtKB-KW"/>
</dbReference>
<keyword evidence="13" id="KW-1185">Reference proteome</keyword>
<dbReference type="InterPro" id="IPR019765">
    <property type="entry name" value="Ephrin_CS"/>
</dbReference>
<feature type="domain" description="Ephrin RBD" evidence="11">
    <location>
        <begin position="51"/>
        <end position="196"/>
    </location>
</feature>
<keyword evidence="2" id="KW-0336">GPI-anchor</keyword>
<evidence type="ECO:0000256" key="6">
    <source>
        <dbReference type="ARBA" id="ARBA00023180"/>
    </source>
</evidence>
<comment type="similarity">
    <text evidence="8 9">Belongs to the ephrin family.</text>
</comment>
<gene>
    <name evidence="12" type="ORF">Baya_8463</name>
</gene>
<dbReference type="SUPFAM" id="SSF49503">
    <property type="entry name" value="Cupredoxins"/>
    <property type="match status" value="1"/>
</dbReference>
<feature type="region of interest" description="Disordered" evidence="10">
    <location>
        <begin position="1"/>
        <end position="20"/>
    </location>
</feature>
<feature type="disulfide bond" evidence="8">
    <location>
        <begin position="96"/>
        <end position="136"/>
    </location>
</feature>
<evidence type="ECO:0000256" key="4">
    <source>
        <dbReference type="ARBA" id="ARBA00023136"/>
    </source>
</evidence>
<evidence type="ECO:0000313" key="12">
    <source>
        <dbReference type="EMBL" id="TSM94668.1"/>
    </source>
</evidence>
<keyword evidence="6" id="KW-0325">Glycoprotein</keyword>